<dbReference type="OrthoDB" id="6122845at2759"/>
<organism evidence="1 2">
    <name type="scientific">Mytilus galloprovincialis</name>
    <name type="common">Mediterranean mussel</name>
    <dbReference type="NCBI Taxonomy" id="29158"/>
    <lineage>
        <taxon>Eukaryota</taxon>
        <taxon>Metazoa</taxon>
        <taxon>Spiralia</taxon>
        <taxon>Lophotrochozoa</taxon>
        <taxon>Mollusca</taxon>
        <taxon>Bivalvia</taxon>
        <taxon>Autobranchia</taxon>
        <taxon>Pteriomorphia</taxon>
        <taxon>Mytilida</taxon>
        <taxon>Mytiloidea</taxon>
        <taxon>Mytilidae</taxon>
        <taxon>Mytilinae</taxon>
        <taxon>Mytilus</taxon>
    </lineage>
</organism>
<evidence type="ECO:0008006" key="3">
    <source>
        <dbReference type="Google" id="ProtNLM"/>
    </source>
</evidence>
<gene>
    <name evidence="1" type="ORF">MGAL_10B017602</name>
</gene>
<dbReference type="EMBL" id="UYJE01009557">
    <property type="protein sequence ID" value="VDI74401.1"/>
    <property type="molecule type" value="Genomic_DNA"/>
</dbReference>
<keyword evidence="2" id="KW-1185">Reference proteome</keyword>
<dbReference type="Proteomes" id="UP000596742">
    <property type="component" value="Unassembled WGS sequence"/>
</dbReference>
<comment type="caution">
    <text evidence="1">The sequence shown here is derived from an EMBL/GenBank/DDBJ whole genome shotgun (WGS) entry which is preliminary data.</text>
</comment>
<proteinExistence type="predicted"/>
<dbReference type="AlphaFoldDB" id="A0A8B6H6M4"/>
<protein>
    <recommendedName>
        <fullName evidence="3">DZIP3-like HEPN domain-containing protein</fullName>
    </recommendedName>
</protein>
<evidence type="ECO:0000313" key="1">
    <source>
        <dbReference type="EMBL" id="VDI74401.1"/>
    </source>
</evidence>
<reference evidence="1" key="1">
    <citation type="submission" date="2018-11" db="EMBL/GenBank/DDBJ databases">
        <authorList>
            <person name="Alioto T."/>
            <person name="Alioto T."/>
        </authorList>
    </citation>
    <scope>NUCLEOTIDE SEQUENCE</scope>
</reference>
<name>A0A8B6H6M4_MYTGA</name>
<evidence type="ECO:0000313" key="2">
    <source>
        <dbReference type="Proteomes" id="UP000596742"/>
    </source>
</evidence>
<accession>A0A8B6H6M4</accession>
<sequence>MAEMSEQLKMRERHDDEIIEENYYRLIGFVVDVIMEILRKVIISKIGHGGFQKFLNSQKHKMYHWWINNTQCCQCYGSIKLLGETELSRAQIACLFEIPVGDRAKPGHHKMKNGKTIQYCVCKFYAKVDVTTKELDLALACTILINCLSTKCNPLELKCIRTIKNLRNQISHVTCTQSLTSDEFNRVWEKLEYSILYLAKGVNENLHVEAQKSILSLKNRDLELKYCLKVHNILRIWEKRDTLLTEVILI</sequence>